<dbReference type="InterPro" id="IPR045098">
    <property type="entry name" value="Fyv10_fam"/>
</dbReference>
<dbReference type="InterPro" id="IPR024964">
    <property type="entry name" value="CTLH/CRA"/>
</dbReference>
<dbReference type="GO" id="GO:0005737">
    <property type="term" value="C:cytoplasm"/>
    <property type="evidence" value="ECO:0007669"/>
    <property type="project" value="UniProtKB-SubCell"/>
</dbReference>
<comment type="subcellular location">
    <subcellularLocation>
        <location evidence="2">Cytoplasm</location>
    </subcellularLocation>
    <subcellularLocation>
        <location evidence="1">Nucleus matrix</location>
    </subcellularLocation>
</comment>
<sequence length="389" mass="45099">MADLKALEHPTLKVPYEVLNKKFRSAQKNIDREVSHVQVTMSDVDRCLQNQPVTVREMSMVLDGVVEKLNILKRKAVESIQDESESALVCKRRVEHLKEYDKLQGSAVNQWRKKRLDRMIVDYFLRAGYYNTAIKLARHSGIEDLTNIELFLVSKEVEESLEKKETAKCLTWCHDNKSKLRKMKSTLEFNLRTQEFIELIRNNRRVDAVKHARKYFNNLEESQMMDVQRVMGLLAFPVDTSISPYQELLDPNRWNHLVQQFRNENFKLHQLNNTSVFVVSLQAGLSALKTPHCYKDECGERNPNCPVCSPHLNDLAKTLPFAHCAQSKLICQISGRPLNEHNPPLMLPNGYVYGYNSLVEMANNNDGRVVCPRTKEIYKLDECEKVFVM</sequence>
<evidence type="ECO:0000259" key="12">
    <source>
        <dbReference type="PROSITE" id="PS51867"/>
    </source>
</evidence>
<evidence type="ECO:0000313" key="14">
    <source>
        <dbReference type="RefSeq" id="XP_013383305.1"/>
    </source>
</evidence>
<dbReference type="GO" id="GO:0043249">
    <property type="term" value="P:erythrocyte maturation"/>
    <property type="evidence" value="ECO:0007669"/>
    <property type="project" value="UniProtKB-KW"/>
</dbReference>
<keyword evidence="13" id="KW-1185">Reference proteome</keyword>
<dbReference type="CDD" id="cd16659">
    <property type="entry name" value="RING-Ubox_Emp"/>
    <property type="match status" value="1"/>
</dbReference>
<evidence type="ECO:0000256" key="9">
    <source>
        <dbReference type="ARBA" id="ARBA00029678"/>
    </source>
</evidence>
<dbReference type="PANTHER" id="PTHR12170">
    <property type="entry name" value="MACROPHAGE ERYTHROBLAST ATTACHER-RELATED"/>
    <property type="match status" value="1"/>
</dbReference>
<dbReference type="PROSITE" id="PS50896">
    <property type="entry name" value="LISH"/>
    <property type="match status" value="1"/>
</dbReference>
<dbReference type="STRING" id="7574.A0A1S3HBA0"/>
<dbReference type="InterPro" id="IPR006594">
    <property type="entry name" value="LisH"/>
</dbReference>
<dbReference type="Proteomes" id="UP000085678">
    <property type="component" value="Unplaced"/>
</dbReference>
<dbReference type="AlphaFoldDB" id="A0A1S3HBA0"/>
<feature type="domain" description="RING-Gid-type" evidence="12">
    <location>
        <begin position="305"/>
        <end position="374"/>
    </location>
</feature>
<dbReference type="SUPFAM" id="SSF57850">
    <property type="entry name" value="RING/U-box"/>
    <property type="match status" value="1"/>
</dbReference>
<evidence type="ECO:0000256" key="1">
    <source>
        <dbReference type="ARBA" id="ARBA00004109"/>
    </source>
</evidence>
<dbReference type="SMART" id="SM00667">
    <property type="entry name" value="LisH"/>
    <property type="match status" value="1"/>
</dbReference>
<dbReference type="FunCoup" id="A0A1S3HBA0">
    <property type="interactions" value="1687"/>
</dbReference>
<evidence type="ECO:0000256" key="10">
    <source>
        <dbReference type="PROSITE-ProRule" id="PRU01215"/>
    </source>
</evidence>
<dbReference type="InterPro" id="IPR013144">
    <property type="entry name" value="CRA_dom"/>
</dbReference>
<reference evidence="14" key="1">
    <citation type="submission" date="2025-08" db="UniProtKB">
        <authorList>
            <consortium name="RefSeq"/>
        </authorList>
    </citation>
    <scope>IDENTIFICATION</scope>
    <source>
        <tissue evidence="14">Gonads</tissue>
    </source>
</reference>
<organism evidence="13 14">
    <name type="scientific">Lingula anatina</name>
    <name type="common">Brachiopod</name>
    <name type="synonym">Lingula unguis</name>
    <dbReference type="NCBI Taxonomy" id="7574"/>
    <lineage>
        <taxon>Eukaryota</taxon>
        <taxon>Metazoa</taxon>
        <taxon>Spiralia</taxon>
        <taxon>Lophotrochozoa</taxon>
        <taxon>Brachiopoda</taxon>
        <taxon>Linguliformea</taxon>
        <taxon>Lingulata</taxon>
        <taxon>Lingulida</taxon>
        <taxon>Linguloidea</taxon>
        <taxon>Lingulidae</taxon>
        <taxon>Lingula</taxon>
    </lineage>
</organism>
<name>A0A1S3HBA0_LINAN</name>
<keyword evidence="8" id="KW-0265">Erythrocyte maturation</keyword>
<dbReference type="GO" id="GO:0043161">
    <property type="term" value="P:proteasome-mediated ubiquitin-dependent protein catabolic process"/>
    <property type="evidence" value="ECO:0007669"/>
    <property type="project" value="InterPro"/>
</dbReference>
<dbReference type="GO" id="GO:0034657">
    <property type="term" value="C:GID complex"/>
    <property type="evidence" value="ECO:0007669"/>
    <property type="project" value="TreeGrafter"/>
</dbReference>
<protein>
    <recommendedName>
        <fullName evidence="3">E3 ubiquitin-protein transferase MAEA</fullName>
    </recommendedName>
    <alternativeName>
        <fullName evidence="9">Macrophage erythroblast attacher</fullName>
    </alternativeName>
</protein>
<dbReference type="InterPro" id="IPR044063">
    <property type="entry name" value="ZF_RING_GID"/>
</dbReference>
<dbReference type="Pfam" id="PF10607">
    <property type="entry name" value="CTLH"/>
    <property type="match status" value="1"/>
</dbReference>
<evidence type="ECO:0000256" key="2">
    <source>
        <dbReference type="ARBA" id="ARBA00004496"/>
    </source>
</evidence>
<proteinExistence type="predicted"/>
<dbReference type="GO" id="GO:0061630">
    <property type="term" value="F:ubiquitin protein ligase activity"/>
    <property type="evidence" value="ECO:0007669"/>
    <property type="project" value="InterPro"/>
</dbReference>
<evidence type="ECO:0000313" key="13">
    <source>
        <dbReference type="Proteomes" id="UP000085678"/>
    </source>
</evidence>
<dbReference type="InParanoid" id="A0A1S3HBA0"/>
<dbReference type="InterPro" id="IPR006595">
    <property type="entry name" value="CTLH_C"/>
</dbReference>
<gene>
    <name evidence="14" type="primary">LOC106153754</name>
</gene>
<dbReference type="KEGG" id="lak:106153754"/>
<evidence type="ECO:0000256" key="4">
    <source>
        <dbReference type="ARBA" id="ARBA00022490"/>
    </source>
</evidence>
<dbReference type="GeneID" id="106153754"/>
<evidence type="ECO:0000256" key="3">
    <source>
        <dbReference type="ARBA" id="ARBA00014384"/>
    </source>
</evidence>
<keyword evidence="4" id="KW-0963">Cytoplasm</keyword>
<dbReference type="PROSITE" id="PS50897">
    <property type="entry name" value="CTLH"/>
    <property type="match status" value="1"/>
</dbReference>
<keyword evidence="7" id="KW-0862">Zinc</keyword>
<dbReference type="PANTHER" id="PTHR12170:SF2">
    <property type="entry name" value="E3 UBIQUITIN-PROTEIN TRANSFERASE MAEA"/>
    <property type="match status" value="1"/>
</dbReference>
<dbReference type="SMART" id="SM00668">
    <property type="entry name" value="CTLH"/>
    <property type="match status" value="1"/>
</dbReference>
<dbReference type="PROSITE" id="PS51867">
    <property type="entry name" value="ZF_RING_GID"/>
    <property type="match status" value="1"/>
</dbReference>
<dbReference type="OrthoDB" id="1933455at2759"/>
<evidence type="ECO:0000256" key="5">
    <source>
        <dbReference type="ARBA" id="ARBA00022723"/>
    </source>
</evidence>
<evidence type="ECO:0000256" key="7">
    <source>
        <dbReference type="ARBA" id="ARBA00022833"/>
    </source>
</evidence>
<evidence type="ECO:0000259" key="11">
    <source>
        <dbReference type="PROSITE" id="PS50897"/>
    </source>
</evidence>
<dbReference type="RefSeq" id="XP_013383305.1">
    <property type="nucleotide sequence ID" value="XM_013527851.1"/>
</dbReference>
<evidence type="ECO:0000256" key="8">
    <source>
        <dbReference type="ARBA" id="ARBA00023057"/>
    </source>
</evidence>
<dbReference type="SMART" id="SM00757">
    <property type="entry name" value="CRA"/>
    <property type="match status" value="1"/>
</dbReference>
<accession>A0A1S3HBA0</accession>
<dbReference type="GO" id="GO:0008270">
    <property type="term" value="F:zinc ion binding"/>
    <property type="evidence" value="ECO:0007669"/>
    <property type="project" value="UniProtKB-KW"/>
</dbReference>
<feature type="zinc finger region" description="RING-Gid-type" evidence="10">
    <location>
        <begin position="305"/>
        <end position="374"/>
    </location>
</feature>
<keyword evidence="5" id="KW-0479">Metal-binding</keyword>
<feature type="domain" description="CTLH" evidence="11">
    <location>
        <begin position="155"/>
        <end position="207"/>
    </location>
</feature>
<evidence type="ECO:0000256" key="6">
    <source>
        <dbReference type="ARBA" id="ARBA00022771"/>
    </source>
</evidence>
<dbReference type="OMA" id="ANHETAR"/>
<keyword evidence="6 10" id="KW-0863">Zinc-finger</keyword>
<dbReference type="GO" id="GO:0016363">
    <property type="term" value="C:nuclear matrix"/>
    <property type="evidence" value="ECO:0007669"/>
    <property type="project" value="UniProtKB-SubCell"/>
</dbReference>